<dbReference type="GO" id="GO:0005524">
    <property type="term" value="F:ATP binding"/>
    <property type="evidence" value="ECO:0007669"/>
    <property type="project" value="UniProtKB-UniRule"/>
</dbReference>
<evidence type="ECO:0000256" key="8">
    <source>
        <dbReference type="ARBA" id="ARBA00034617"/>
    </source>
</evidence>
<evidence type="ECO:0000256" key="1">
    <source>
        <dbReference type="ARBA" id="ARBA00009922"/>
    </source>
</evidence>
<dbReference type="CDD" id="cd17932">
    <property type="entry name" value="DEXQc_UvrD"/>
    <property type="match status" value="1"/>
</dbReference>
<evidence type="ECO:0000313" key="14">
    <source>
        <dbReference type="EMBL" id="RZU35577.1"/>
    </source>
</evidence>
<evidence type="ECO:0000256" key="9">
    <source>
        <dbReference type="ARBA" id="ARBA00034808"/>
    </source>
</evidence>
<accession>A0A4Q7YE25</accession>
<evidence type="ECO:0000256" key="5">
    <source>
        <dbReference type="ARBA" id="ARBA00022840"/>
    </source>
</evidence>
<dbReference type="EMBL" id="SHKW01000002">
    <property type="protein sequence ID" value="RZU35577.1"/>
    <property type="molecule type" value="Genomic_DNA"/>
</dbReference>
<dbReference type="RefSeq" id="WP_130423929.1">
    <property type="nucleotide sequence ID" value="NZ_SHKW01000002.1"/>
</dbReference>
<dbReference type="SUPFAM" id="SSF52540">
    <property type="entry name" value="P-loop containing nucleoside triphosphate hydrolases"/>
    <property type="match status" value="1"/>
</dbReference>
<dbReference type="PROSITE" id="PS51198">
    <property type="entry name" value="UVRD_HELICASE_ATP_BIND"/>
    <property type="match status" value="1"/>
</dbReference>
<protein>
    <recommendedName>
        <fullName evidence="9">DNA 3'-5' helicase</fullName>
        <ecNumber evidence="9">5.6.2.4</ecNumber>
    </recommendedName>
    <alternativeName>
        <fullName evidence="10">DNA 3'-5' helicase II</fullName>
    </alternativeName>
</protein>
<dbReference type="GO" id="GO:0003677">
    <property type="term" value="F:DNA binding"/>
    <property type="evidence" value="ECO:0007669"/>
    <property type="project" value="UniProtKB-KW"/>
</dbReference>
<evidence type="ECO:0000256" key="3">
    <source>
        <dbReference type="ARBA" id="ARBA00022801"/>
    </source>
</evidence>
<comment type="similarity">
    <text evidence="1">Belongs to the helicase family. UvrD subfamily.</text>
</comment>
<dbReference type="EC" id="5.6.2.4" evidence="9"/>
<dbReference type="InterPro" id="IPR000212">
    <property type="entry name" value="DNA_helicase_UvrD/REP"/>
</dbReference>
<dbReference type="PANTHER" id="PTHR11070">
    <property type="entry name" value="UVRD / RECB / PCRA DNA HELICASE FAMILY MEMBER"/>
    <property type="match status" value="1"/>
</dbReference>
<reference evidence="14 15" key="1">
    <citation type="submission" date="2019-02" db="EMBL/GenBank/DDBJ databases">
        <title>Genomic Encyclopedia of Archaeal and Bacterial Type Strains, Phase II (KMG-II): from individual species to whole genera.</title>
        <authorList>
            <person name="Goeker M."/>
        </authorList>
    </citation>
    <scope>NUCLEOTIDE SEQUENCE [LARGE SCALE GENOMIC DNA]</scope>
    <source>
        <strain evidence="14 15">DSM 18101</strain>
    </source>
</reference>
<evidence type="ECO:0000313" key="15">
    <source>
        <dbReference type="Proteomes" id="UP000292958"/>
    </source>
</evidence>
<dbReference type="Gene3D" id="3.40.50.300">
    <property type="entry name" value="P-loop containing nucleotide triphosphate hydrolases"/>
    <property type="match status" value="2"/>
</dbReference>
<keyword evidence="2 12" id="KW-0547">Nucleotide-binding</keyword>
<evidence type="ECO:0000256" key="7">
    <source>
        <dbReference type="ARBA" id="ARBA00023235"/>
    </source>
</evidence>
<dbReference type="PANTHER" id="PTHR11070:SF2">
    <property type="entry name" value="ATP-DEPENDENT DNA HELICASE SRS2"/>
    <property type="match status" value="1"/>
</dbReference>
<dbReference type="InterPro" id="IPR027417">
    <property type="entry name" value="P-loop_NTPase"/>
</dbReference>
<evidence type="ECO:0000256" key="12">
    <source>
        <dbReference type="PROSITE-ProRule" id="PRU00560"/>
    </source>
</evidence>
<keyword evidence="7" id="KW-0413">Isomerase</keyword>
<keyword evidence="4 12" id="KW-0347">Helicase</keyword>
<evidence type="ECO:0000256" key="2">
    <source>
        <dbReference type="ARBA" id="ARBA00022741"/>
    </source>
</evidence>
<feature type="binding site" evidence="12">
    <location>
        <begin position="22"/>
        <end position="29"/>
    </location>
    <ligand>
        <name>ATP</name>
        <dbReference type="ChEBI" id="CHEBI:30616"/>
    </ligand>
</feature>
<dbReference type="InterPro" id="IPR013986">
    <property type="entry name" value="DExx_box_DNA_helicase_dom_sf"/>
</dbReference>
<keyword evidence="3 12" id="KW-0378">Hydrolase</keyword>
<evidence type="ECO:0000256" key="4">
    <source>
        <dbReference type="ARBA" id="ARBA00022806"/>
    </source>
</evidence>
<comment type="catalytic activity">
    <reaction evidence="8">
        <text>Couples ATP hydrolysis with the unwinding of duplex DNA by translocating in the 3'-5' direction.</text>
        <dbReference type="EC" id="5.6.2.4"/>
    </reaction>
</comment>
<dbReference type="Gene3D" id="1.10.10.160">
    <property type="match status" value="1"/>
</dbReference>
<sequence>MIKLNDEQREAVNAEGNIVVTACPGSGKTRVLTARVLRALDERGTRQGRVIALTYTNRAADEILARLDEQNIEAEGLWTGTIHSFALEWILRPYAPYCAELRHGFTVVNEYFARNLLTSLKRSAGLNWFDAVSTARKRDGADCNDTTVTRDVYQAYKAELRRLQVIDFDDVLYLAFRLLQDRPEIAATVGAITRVICVDEVQDIQDLQFAILSSIYKAARNKPALFFVGDEHQSIYESLGAMSMSPQLIAEEFDLPGIRHLELHGNYRSTQRIIDLYRQFRPTVGIITGLSTGAAELGHVTFDNLTIGKDRLAAAIAERISAALMAGVAAQDICVIAPQWDHIKPLARQLVGLLPEVDFDAPGLSPLHSSYENFWFKIARLVLTRPSPKRTRTRTQWAGEAITELRHIVAFEPPENIRTPRRLLRLLNSLSSIETDGLMFLSDVFAQFLRHIALDVETCLALKQAYEGFFGKAEEHFANVEERLPRDIGSFQRLFNHPSGVVINSCHGVKGEEYDTVIAFGLLRGYVPHWNVIYTKPTEVAQDQESKLLYVICSRAKKRLHLIAESGRTTRRGVSLDTANLLRTLRCTFD</sequence>
<comment type="catalytic activity">
    <reaction evidence="11">
        <text>ATP + H2O = ADP + phosphate + H(+)</text>
        <dbReference type="Rhea" id="RHEA:13065"/>
        <dbReference type="ChEBI" id="CHEBI:15377"/>
        <dbReference type="ChEBI" id="CHEBI:15378"/>
        <dbReference type="ChEBI" id="CHEBI:30616"/>
        <dbReference type="ChEBI" id="CHEBI:43474"/>
        <dbReference type="ChEBI" id="CHEBI:456216"/>
        <dbReference type="EC" id="5.6.2.4"/>
    </reaction>
</comment>
<gene>
    <name evidence="14" type="ORF">BDD14_5647</name>
</gene>
<dbReference type="Pfam" id="PF00580">
    <property type="entry name" value="UvrD-helicase"/>
    <property type="match status" value="1"/>
</dbReference>
<keyword evidence="5 12" id="KW-0067">ATP-binding</keyword>
<evidence type="ECO:0000256" key="6">
    <source>
        <dbReference type="ARBA" id="ARBA00023125"/>
    </source>
</evidence>
<dbReference type="OrthoDB" id="9765670at2"/>
<dbReference type="Pfam" id="PF13361">
    <property type="entry name" value="UvrD_C"/>
    <property type="match status" value="1"/>
</dbReference>
<dbReference type="InterPro" id="IPR014017">
    <property type="entry name" value="DNA_helicase_UvrD-like_C"/>
</dbReference>
<keyword evidence="6" id="KW-0238">DNA-binding</keyword>
<evidence type="ECO:0000259" key="13">
    <source>
        <dbReference type="PROSITE" id="PS51198"/>
    </source>
</evidence>
<dbReference type="InterPro" id="IPR014016">
    <property type="entry name" value="UvrD-like_ATP-bd"/>
</dbReference>
<comment type="caution">
    <text evidence="14">The sequence shown here is derived from an EMBL/GenBank/DDBJ whole genome shotgun (WGS) entry which is preliminary data.</text>
</comment>
<dbReference type="Proteomes" id="UP000292958">
    <property type="component" value="Unassembled WGS sequence"/>
</dbReference>
<proteinExistence type="inferred from homology"/>
<dbReference type="AlphaFoldDB" id="A0A4Q7YE25"/>
<feature type="domain" description="UvrD-like helicase ATP-binding" evidence="13">
    <location>
        <begin position="1"/>
        <end position="270"/>
    </location>
</feature>
<dbReference type="GO" id="GO:0000725">
    <property type="term" value="P:recombinational repair"/>
    <property type="evidence" value="ECO:0007669"/>
    <property type="project" value="TreeGrafter"/>
</dbReference>
<keyword evidence="15" id="KW-1185">Reference proteome</keyword>
<dbReference type="GO" id="GO:0043138">
    <property type="term" value="F:3'-5' DNA helicase activity"/>
    <property type="evidence" value="ECO:0007669"/>
    <property type="project" value="UniProtKB-EC"/>
</dbReference>
<organism evidence="14 15">
    <name type="scientific">Edaphobacter modestus</name>
    <dbReference type="NCBI Taxonomy" id="388466"/>
    <lineage>
        <taxon>Bacteria</taxon>
        <taxon>Pseudomonadati</taxon>
        <taxon>Acidobacteriota</taxon>
        <taxon>Terriglobia</taxon>
        <taxon>Terriglobales</taxon>
        <taxon>Acidobacteriaceae</taxon>
        <taxon>Edaphobacter</taxon>
    </lineage>
</organism>
<evidence type="ECO:0000256" key="11">
    <source>
        <dbReference type="ARBA" id="ARBA00048988"/>
    </source>
</evidence>
<evidence type="ECO:0000256" key="10">
    <source>
        <dbReference type="ARBA" id="ARBA00034923"/>
    </source>
</evidence>
<dbReference type="GO" id="GO:0016887">
    <property type="term" value="F:ATP hydrolysis activity"/>
    <property type="evidence" value="ECO:0007669"/>
    <property type="project" value="RHEA"/>
</dbReference>
<name>A0A4Q7YE25_9BACT</name>